<dbReference type="OrthoDB" id="9775140at2"/>
<dbReference type="Pfam" id="PF02775">
    <property type="entry name" value="TPP_enzyme_C"/>
    <property type="match status" value="1"/>
</dbReference>
<feature type="domain" description="Thiamine pyrophosphate enzyme TPP-binding" evidence="2">
    <location>
        <begin position="51"/>
        <end position="204"/>
    </location>
</feature>
<dbReference type="EC" id="1.2.-.-" evidence="3"/>
<protein>
    <submittedName>
        <fullName evidence="3">2-oxoglutarate oxidoreductase subunit KorB</fullName>
        <ecNumber evidence="3">1.2.-.-</ecNumber>
    </submittedName>
</protein>
<dbReference type="AlphaFoldDB" id="A0A151B129"/>
<dbReference type="GO" id="GO:0030976">
    <property type="term" value="F:thiamine pyrophosphate binding"/>
    <property type="evidence" value="ECO:0007669"/>
    <property type="project" value="InterPro"/>
</dbReference>
<comment type="caution">
    <text evidence="3">The sequence shown here is derived from an EMBL/GenBank/DDBJ whole genome shotgun (WGS) entry which is preliminary data.</text>
</comment>
<dbReference type="InterPro" id="IPR051457">
    <property type="entry name" value="2-oxoacid:Fd_oxidoreductase"/>
</dbReference>
<dbReference type="PATRIC" id="fig|1122241.3.peg.201"/>
<keyword evidence="1 3" id="KW-0560">Oxidoreductase</keyword>
<name>A0A151B129_9FIRM</name>
<keyword evidence="4" id="KW-1185">Reference proteome</keyword>
<dbReference type="EMBL" id="LTBC01000001">
    <property type="protein sequence ID" value="KYH33482.1"/>
    <property type="molecule type" value="Genomic_DNA"/>
</dbReference>
<organism evidence="3 4">
    <name type="scientific">Moorella mulderi DSM 14980</name>
    <dbReference type="NCBI Taxonomy" id="1122241"/>
    <lineage>
        <taxon>Bacteria</taxon>
        <taxon>Bacillati</taxon>
        <taxon>Bacillota</taxon>
        <taxon>Clostridia</taxon>
        <taxon>Neomoorellales</taxon>
        <taxon>Neomoorellaceae</taxon>
        <taxon>Neomoorella</taxon>
    </lineage>
</organism>
<proteinExistence type="predicted"/>
<sequence length="278" mass="30813">MDYLATKYLRPRKIPSTACSGCGLGQAHKKVVKAIDELGLGIGDVIWGTGIGCAGRQTFNTWKGDNFAGTHGRAYAIATGLRMALAPDKKIIMTVGDGDAFGIGFLHLLNCARRNVGMTVIVLDNLGYQSTGGQYGWTTPRGYRTDSSPYGMREPNWTQEGRDVLNILREAGATFLARYTSLQGQEAVEAIKKAIMNNGFSLVHMPYPCVTNFAERALGTRKPVEIYKWFGEHTCSMHEKGPDDFAFRTGIYHDASNSRPEFSEYMKTWVAEIQRRYS</sequence>
<dbReference type="PANTHER" id="PTHR48084:SF1">
    <property type="entry name" value="2-OXOGLUTARATE SYNTHASE SUBUNIT KORB"/>
    <property type="match status" value="1"/>
</dbReference>
<dbReference type="PANTHER" id="PTHR48084">
    <property type="entry name" value="2-OXOGLUTARATE OXIDOREDUCTASE SUBUNIT KORB-RELATED"/>
    <property type="match status" value="1"/>
</dbReference>
<dbReference type="GO" id="GO:0016625">
    <property type="term" value="F:oxidoreductase activity, acting on the aldehyde or oxo group of donors, iron-sulfur protein as acceptor"/>
    <property type="evidence" value="ECO:0007669"/>
    <property type="project" value="UniProtKB-ARBA"/>
</dbReference>
<evidence type="ECO:0000313" key="3">
    <source>
        <dbReference type="EMBL" id="KYH33482.1"/>
    </source>
</evidence>
<evidence type="ECO:0000259" key="2">
    <source>
        <dbReference type="Pfam" id="PF02775"/>
    </source>
</evidence>
<dbReference type="Proteomes" id="UP000075670">
    <property type="component" value="Unassembled WGS sequence"/>
</dbReference>
<reference evidence="3 4" key="1">
    <citation type="submission" date="2016-02" db="EMBL/GenBank/DDBJ databases">
        <title>Genome sequence of Moorella mulderi DSM 14980.</title>
        <authorList>
            <person name="Poehlein A."/>
            <person name="Daniel R."/>
        </authorList>
    </citation>
    <scope>NUCLEOTIDE SEQUENCE [LARGE SCALE GENOMIC DNA]</scope>
    <source>
        <strain evidence="3 4">DSM 14980</strain>
    </source>
</reference>
<accession>A0A151B129</accession>
<dbReference type="Gene3D" id="3.40.50.970">
    <property type="match status" value="1"/>
</dbReference>
<evidence type="ECO:0000256" key="1">
    <source>
        <dbReference type="ARBA" id="ARBA00023002"/>
    </source>
</evidence>
<dbReference type="GO" id="GO:0045333">
    <property type="term" value="P:cellular respiration"/>
    <property type="evidence" value="ECO:0007669"/>
    <property type="project" value="UniProtKB-ARBA"/>
</dbReference>
<dbReference type="RefSeq" id="WP_062280341.1">
    <property type="nucleotide sequence ID" value="NZ_LTBC01000001.1"/>
</dbReference>
<gene>
    <name evidence="3" type="primary">korB_1</name>
    <name evidence="3" type="ORF">MOMUL_01830</name>
</gene>
<dbReference type="SUPFAM" id="SSF52518">
    <property type="entry name" value="Thiamin diphosphate-binding fold (THDP-binding)"/>
    <property type="match status" value="1"/>
</dbReference>
<dbReference type="InterPro" id="IPR029061">
    <property type="entry name" value="THDP-binding"/>
</dbReference>
<dbReference type="InterPro" id="IPR011766">
    <property type="entry name" value="TPP_enzyme_TPP-bd"/>
</dbReference>
<evidence type="ECO:0000313" key="4">
    <source>
        <dbReference type="Proteomes" id="UP000075670"/>
    </source>
</evidence>